<proteinExistence type="predicted"/>
<protein>
    <submittedName>
        <fullName evidence="1">Uncharacterized protein</fullName>
    </submittedName>
</protein>
<accession>A0ACC2NSJ4</accession>
<comment type="caution">
    <text evidence="1">The sequence shown here is derived from an EMBL/GenBank/DDBJ whole genome shotgun (WGS) entry which is preliminary data.</text>
</comment>
<name>A0ACC2NSJ4_9HYME</name>
<evidence type="ECO:0000313" key="2">
    <source>
        <dbReference type="Proteomes" id="UP001239111"/>
    </source>
</evidence>
<keyword evidence="2" id="KW-1185">Reference proteome</keyword>
<dbReference type="EMBL" id="CM056743">
    <property type="protein sequence ID" value="KAJ8674183.1"/>
    <property type="molecule type" value="Genomic_DNA"/>
</dbReference>
<gene>
    <name evidence="1" type="ORF">QAD02_005445</name>
</gene>
<organism evidence="1 2">
    <name type="scientific">Eretmocerus hayati</name>
    <dbReference type="NCBI Taxonomy" id="131215"/>
    <lineage>
        <taxon>Eukaryota</taxon>
        <taxon>Metazoa</taxon>
        <taxon>Ecdysozoa</taxon>
        <taxon>Arthropoda</taxon>
        <taxon>Hexapoda</taxon>
        <taxon>Insecta</taxon>
        <taxon>Pterygota</taxon>
        <taxon>Neoptera</taxon>
        <taxon>Endopterygota</taxon>
        <taxon>Hymenoptera</taxon>
        <taxon>Apocrita</taxon>
        <taxon>Proctotrupomorpha</taxon>
        <taxon>Chalcidoidea</taxon>
        <taxon>Aphelinidae</taxon>
        <taxon>Aphelininae</taxon>
        <taxon>Eretmocerus</taxon>
    </lineage>
</organism>
<reference evidence="1" key="1">
    <citation type="submission" date="2023-04" db="EMBL/GenBank/DDBJ databases">
        <title>A chromosome-level genome assembly of the parasitoid wasp Eretmocerus hayati.</title>
        <authorList>
            <person name="Zhong Y."/>
            <person name="Liu S."/>
            <person name="Liu Y."/>
        </authorList>
    </citation>
    <scope>NUCLEOTIDE SEQUENCE</scope>
    <source>
        <strain evidence="1">ZJU_SS_LIU_2023</strain>
    </source>
</reference>
<sequence length="154" mass="17539">MVKYRIPGKLKLQKLWLEAIQQPSLKPKKSHGLCMKHFKPGDIETYVDTDGSQFGRSRLRPWVVPSLFPWNKEQHIDTSMNTQIRVSSVVNFPSSQMNVPSAITVSRLIDVILLGQQLFETDVYEETIVADVGQISDRTPTTNDVNNISDDKIR</sequence>
<evidence type="ECO:0000313" key="1">
    <source>
        <dbReference type="EMBL" id="KAJ8674183.1"/>
    </source>
</evidence>
<dbReference type="Proteomes" id="UP001239111">
    <property type="component" value="Chromosome 3"/>
</dbReference>